<name>A0A0S3SJH6_PHAAN</name>
<dbReference type="Proteomes" id="UP000291084">
    <property type="component" value="Chromosome 7"/>
</dbReference>
<evidence type="ECO:0000313" key="1">
    <source>
        <dbReference type="EMBL" id="BAT92998.1"/>
    </source>
</evidence>
<proteinExistence type="predicted"/>
<sequence length="146" mass="16606">IFLILAITFSSYKYPFAPSSFTNISTFHCSSLHLNIFDLISHCFPPSSLSHGIIKNHVHVSHHPPPPHRVLRHCVRPGLPNSGSRRRRSWISFRLCCDGRSCGCLVHACHLQAMSSFMLCGFVYKMIRFYDTVLFSDDYGEFGVCI</sequence>
<reference evidence="1 2" key="1">
    <citation type="journal article" date="2015" name="Sci. Rep.">
        <title>The power of single molecule real-time sequencing technology in the de novo assembly of a eukaryotic genome.</title>
        <authorList>
            <person name="Sakai H."/>
            <person name="Naito K."/>
            <person name="Ogiso-Tanaka E."/>
            <person name="Takahashi Y."/>
            <person name="Iseki K."/>
            <person name="Muto C."/>
            <person name="Satou K."/>
            <person name="Teruya K."/>
            <person name="Shiroma A."/>
            <person name="Shimoji M."/>
            <person name="Hirano T."/>
            <person name="Itoh T."/>
            <person name="Kaga A."/>
            <person name="Tomooka N."/>
        </authorList>
    </citation>
    <scope>NUCLEOTIDE SEQUENCE [LARGE SCALE GENOMIC DNA]</scope>
    <source>
        <strain evidence="2">cv. Shumari</strain>
    </source>
</reference>
<feature type="non-terminal residue" evidence="1">
    <location>
        <position position="1"/>
    </location>
</feature>
<protein>
    <submittedName>
        <fullName evidence="1">Uncharacterized protein</fullName>
    </submittedName>
</protein>
<keyword evidence="2" id="KW-1185">Reference proteome</keyword>
<dbReference type="AlphaFoldDB" id="A0A0S3SJH6"/>
<accession>A0A0S3SJH6</accession>
<gene>
    <name evidence="1" type="primary">Vigan.07G187900</name>
    <name evidence="1" type="ORF">VIGAN_07187900</name>
</gene>
<evidence type="ECO:0000313" key="2">
    <source>
        <dbReference type="Proteomes" id="UP000291084"/>
    </source>
</evidence>
<dbReference type="EMBL" id="AP015040">
    <property type="protein sequence ID" value="BAT92998.1"/>
    <property type="molecule type" value="Genomic_DNA"/>
</dbReference>
<organism evidence="1 2">
    <name type="scientific">Vigna angularis var. angularis</name>
    <dbReference type="NCBI Taxonomy" id="157739"/>
    <lineage>
        <taxon>Eukaryota</taxon>
        <taxon>Viridiplantae</taxon>
        <taxon>Streptophyta</taxon>
        <taxon>Embryophyta</taxon>
        <taxon>Tracheophyta</taxon>
        <taxon>Spermatophyta</taxon>
        <taxon>Magnoliopsida</taxon>
        <taxon>eudicotyledons</taxon>
        <taxon>Gunneridae</taxon>
        <taxon>Pentapetalae</taxon>
        <taxon>rosids</taxon>
        <taxon>fabids</taxon>
        <taxon>Fabales</taxon>
        <taxon>Fabaceae</taxon>
        <taxon>Papilionoideae</taxon>
        <taxon>50 kb inversion clade</taxon>
        <taxon>NPAAA clade</taxon>
        <taxon>indigoferoid/millettioid clade</taxon>
        <taxon>Phaseoleae</taxon>
        <taxon>Vigna</taxon>
    </lineage>
</organism>